<proteinExistence type="predicted"/>
<reference evidence="3" key="2">
    <citation type="submission" date="2014-05" db="EMBL/GenBank/DDBJ databases">
        <title>The genome and life-stage specific transcriptomes of Globodera pallida elucidate key aspects of plant parasitism by a cyst nematode.</title>
        <authorList>
            <person name="Cotton J.A."/>
            <person name="Lilley C.J."/>
            <person name="Jones L.M."/>
            <person name="Kikuchi T."/>
            <person name="Reid A.J."/>
            <person name="Thorpe P."/>
            <person name="Tsai I.J."/>
            <person name="Beasley H."/>
            <person name="Blok V."/>
            <person name="Cock P.J.A."/>
            <person name="Van den Akker S.E."/>
            <person name="Holroyd N."/>
            <person name="Hunt M."/>
            <person name="Mantelin S."/>
            <person name="Naghra H."/>
            <person name="Pain A."/>
            <person name="Palomares-Rius J.E."/>
            <person name="Zarowiecki M."/>
            <person name="Berriman M."/>
            <person name="Jones J.T."/>
            <person name="Urwin P.E."/>
        </authorList>
    </citation>
    <scope>NUCLEOTIDE SEQUENCE [LARGE SCALE GENOMIC DNA]</scope>
    <source>
        <strain evidence="3">Lindley</strain>
    </source>
</reference>
<dbReference type="AlphaFoldDB" id="A0A183CCM0"/>
<feature type="domain" description="Potassium channel tetramerisation-type BTB" evidence="2">
    <location>
        <begin position="10"/>
        <end position="106"/>
    </location>
</feature>
<accession>A0A183CCM0</accession>
<dbReference type="Gene3D" id="3.30.710.10">
    <property type="entry name" value="Potassium Channel Kv1.1, Chain A"/>
    <property type="match status" value="1"/>
</dbReference>
<dbReference type="SUPFAM" id="SSF54695">
    <property type="entry name" value="POZ domain"/>
    <property type="match status" value="1"/>
</dbReference>
<dbReference type="InterPro" id="IPR003131">
    <property type="entry name" value="T1-type_BTB"/>
</dbReference>
<feature type="region of interest" description="Disordered" evidence="1">
    <location>
        <begin position="128"/>
        <end position="162"/>
    </location>
</feature>
<organism evidence="3 4">
    <name type="scientific">Globodera pallida</name>
    <name type="common">Potato cyst nematode worm</name>
    <name type="synonym">Heterodera pallida</name>
    <dbReference type="NCBI Taxonomy" id="36090"/>
    <lineage>
        <taxon>Eukaryota</taxon>
        <taxon>Metazoa</taxon>
        <taxon>Ecdysozoa</taxon>
        <taxon>Nematoda</taxon>
        <taxon>Chromadorea</taxon>
        <taxon>Rhabditida</taxon>
        <taxon>Tylenchina</taxon>
        <taxon>Tylenchomorpha</taxon>
        <taxon>Tylenchoidea</taxon>
        <taxon>Heteroderidae</taxon>
        <taxon>Heteroderinae</taxon>
        <taxon>Globodera</taxon>
    </lineage>
</organism>
<evidence type="ECO:0000313" key="4">
    <source>
        <dbReference type="WBParaSite" id="GPLIN_001062100"/>
    </source>
</evidence>
<protein>
    <submittedName>
        <fullName evidence="4">BTB_2 domain-containing protein</fullName>
    </submittedName>
</protein>
<keyword evidence="3" id="KW-1185">Reference proteome</keyword>
<dbReference type="GO" id="GO:0051260">
    <property type="term" value="P:protein homooligomerization"/>
    <property type="evidence" value="ECO:0007669"/>
    <property type="project" value="InterPro"/>
</dbReference>
<evidence type="ECO:0000256" key="1">
    <source>
        <dbReference type="SAM" id="MobiDB-lite"/>
    </source>
</evidence>
<dbReference type="PANTHER" id="PTHR14499">
    <property type="entry name" value="POTASSIUM CHANNEL TETRAMERIZATION DOMAIN-CONTAINING"/>
    <property type="match status" value="1"/>
</dbReference>
<dbReference type="PANTHER" id="PTHR14499:SF135">
    <property type="entry name" value="BTB DOMAIN-CONTAINING PROTEIN-RELATED"/>
    <property type="match status" value="1"/>
</dbReference>
<sequence>MFKISMPDLIEFNVGGQIFVSTYETIGFDKKSLLYAWYLERKGFAHTLLDKKGRFFIDRDPASFSIILNYLRLHSAKQLWEVCLPKDPDRLALLTQEAEFFRLPALRDQAVALLHKCTAAEEANQQQMRGRTGCWKNGMNGRNEEEEEEDERMNKEENDTLE</sequence>
<dbReference type="CDD" id="cd18316">
    <property type="entry name" value="BTB_POZ_KCTD-like"/>
    <property type="match status" value="1"/>
</dbReference>
<reference evidence="4" key="3">
    <citation type="submission" date="2016-06" db="UniProtKB">
        <authorList>
            <consortium name="WormBaseParasite"/>
        </authorList>
    </citation>
    <scope>IDENTIFICATION</scope>
</reference>
<dbReference type="Pfam" id="PF02214">
    <property type="entry name" value="BTB_2"/>
    <property type="match status" value="1"/>
</dbReference>
<dbReference type="WBParaSite" id="GPLIN_001062100">
    <property type="protein sequence ID" value="GPLIN_001062100"/>
    <property type="gene ID" value="GPLIN_001062100"/>
</dbReference>
<evidence type="ECO:0000259" key="2">
    <source>
        <dbReference type="Pfam" id="PF02214"/>
    </source>
</evidence>
<feature type="compositionally biased region" description="Basic and acidic residues" evidence="1">
    <location>
        <begin position="152"/>
        <end position="162"/>
    </location>
</feature>
<evidence type="ECO:0000313" key="3">
    <source>
        <dbReference type="Proteomes" id="UP000050741"/>
    </source>
</evidence>
<dbReference type="Proteomes" id="UP000050741">
    <property type="component" value="Unassembled WGS sequence"/>
</dbReference>
<name>A0A183CCM0_GLOPA</name>
<reference evidence="3" key="1">
    <citation type="submission" date="2013-12" db="EMBL/GenBank/DDBJ databases">
        <authorList>
            <person name="Aslett M."/>
        </authorList>
    </citation>
    <scope>NUCLEOTIDE SEQUENCE [LARGE SCALE GENOMIC DNA]</scope>
    <source>
        <strain evidence="3">Lindley</strain>
    </source>
</reference>
<dbReference type="InterPro" id="IPR011333">
    <property type="entry name" value="SKP1/BTB/POZ_sf"/>
</dbReference>